<proteinExistence type="inferred from homology"/>
<dbReference type="GO" id="GO:0006412">
    <property type="term" value="P:translation"/>
    <property type="evidence" value="ECO:0007669"/>
    <property type="project" value="InterPro"/>
</dbReference>
<evidence type="ECO:0000256" key="2">
    <source>
        <dbReference type="ARBA" id="ARBA00007594"/>
    </source>
</evidence>
<dbReference type="InterPro" id="IPR016082">
    <property type="entry name" value="Ribosomal_uL30_ferredoxin-like"/>
</dbReference>
<keyword evidence="6" id="KW-0687">Ribonucleoprotein</keyword>
<accession>A0A914AIJ4</accession>
<dbReference type="EnsemblMetazoa" id="XM_038207438.1">
    <property type="protein sequence ID" value="XP_038063366.1"/>
    <property type="gene ID" value="LOC119734074"/>
</dbReference>
<evidence type="ECO:0000259" key="10">
    <source>
        <dbReference type="Pfam" id="PF00327"/>
    </source>
</evidence>
<keyword evidence="4" id="KW-0689">Ribosomal protein</keyword>
<feature type="compositionally biased region" description="Polar residues" evidence="9">
    <location>
        <begin position="33"/>
        <end position="42"/>
    </location>
</feature>
<evidence type="ECO:0000256" key="5">
    <source>
        <dbReference type="ARBA" id="ARBA00023128"/>
    </source>
</evidence>
<dbReference type="PANTHER" id="PTHR15892:SF2">
    <property type="entry name" value="LARGE RIBOSOMAL SUBUNIT PROTEIN UL30M"/>
    <property type="match status" value="1"/>
</dbReference>
<protein>
    <recommendedName>
        <fullName evidence="7">Large ribosomal subunit protein uL30m</fullName>
    </recommendedName>
    <alternativeName>
        <fullName evidence="8">39S ribosomal protein L30, mitochondrial</fullName>
    </alternativeName>
</protein>
<dbReference type="GeneID" id="119734074"/>
<name>A0A914AIJ4_PATMI</name>
<dbReference type="GO" id="GO:0005743">
    <property type="term" value="C:mitochondrial inner membrane"/>
    <property type="evidence" value="ECO:0007669"/>
    <property type="project" value="UniProtKB-ARBA"/>
</dbReference>
<dbReference type="FunFam" id="3.30.1390.20:FF:000005">
    <property type="entry name" value="39S ribosomal protein L30, mitochondrial"/>
    <property type="match status" value="1"/>
</dbReference>
<evidence type="ECO:0000256" key="8">
    <source>
        <dbReference type="ARBA" id="ARBA00035356"/>
    </source>
</evidence>
<dbReference type="PANTHER" id="PTHR15892">
    <property type="entry name" value="MITOCHONDRIAL RIBOSOMAL PROTEIN L30"/>
    <property type="match status" value="1"/>
</dbReference>
<comment type="similarity">
    <text evidence="2">Belongs to the universal ribosomal protein uL30 family.</text>
</comment>
<evidence type="ECO:0000313" key="12">
    <source>
        <dbReference type="Proteomes" id="UP000887568"/>
    </source>
</evidence>
<evidence type="ECO:0000256" key="4">
    <source>
        <dbReference type="ARBA" id="ARBA00022980"/>
    </source>
</evidence>
<keyword evidence="3" id="KW-0809">Transit peptide</keyword>
<evidence type="ECO:0000313" key="11">
    <source>
        <dbReference type="EnsemblMetazoa" id="XP_038063366.1"/>
    </source>
</evidence>
<evidence type="ECO:0000256" key="3">
    <source>
        <dbReference type="ARBA" id="ARBA00022946"/>
    </source>
</evidence>
<sequence length="184" mass="20905">MAARSGKLVQLLNLASCVRAQRLPGLNLARTLCSSSSQTTPPRESAPADRSQAVDMPEGEDRPHMLHVVWRLRSVKRRPYWEKDIIKQLMLEKKHFPVVHKNTESVNALLRKVRHLVRIKPLVLKQGLPQGDYDSTLLKWNGEFVVRRKLDILGQEVITAEGEETNDGLKVEAEKTAIKDTESR</sequence>
<evidence type="ECO:0000256" key="1">
    <source>
        <dbReference type="ARBA" id="ARBA00004173"/>
    </source>
</evidence>
<feature type="domain" description="Large ribosomal subunit protein uL30-like ferredoxin-like fold" evidence="10">
    <location>
        <begin position="69"/>
        <end position="117"/>
    </location>
</feature>
<comment type="subcellular location">
    <subcellularLocation>
        <location evidence="1">Mitochondrion</location>
    </subcellularLocation>
</comment>
<dbReference type="SUPFAM" id="SSF55129">
    <property type="entry name" value="Ribosomal protein L30p/L7e"/>
    <property type="match status" value="1"/>
</dbReference>
<evidence type="ECO:0000256" key="9">
    <source>
        <dbReference type="SAM" id="MobiDB-lite"/>
    </source>
</evidence>
<dbReference type="InterPro" id="IPR036919">
    <property type="entry name" value="Ribo_uL30_ferredoxin-like_sf"/>
</dbReference>
<keyword evidence="5" id="KW-0496">Mitochondrion</keyword>
<dbReference type="RefSeq" id="XP_038063366.1">
    <property type="nucleotide sequence ID" value="XM_038207438.1"/>
</dbReference>
<reference evidence="11" key="1">
    <citation type="submission" date="2022-11" db="UniProtKB">
        <authorList>
            <consortium name="EnsemblMetazoa"/>
        </authorList>
    </citation>
    <scope>IDENTIFICATION</scope>
</reference>
<dbReference type="GO" id="GO:0015934">
    <property type="term" value="C:large ribosomal subunit"/>
    <property type="evidence" value="ECO:0007669"/>
    <property type="project" value="InterPro"/>
</dbReference>
<feature type="region of interest" description="Disordered" evidence="9">
    <location>
        <begin position="33"/>
        <end position="58"/>
    </location>
</feature>
<dbReference type="OrthoDB" id="9973389at2759"/>
<dbReference type="InterPro" id="IPR005996">
    <property type="entry name" value="Ribosomal_uL30_bac-type"/>
</dbReference>
<dbReference type="AlphaFoldDB" id="A0A914AIJ4"/>
<organism evidence="11 12">
    <name type="scientific">Patiria miniata</name>
    <name type="common">Bat star</name>
    <name type="synonym">Asterina miniata</name>
    <dbReference type="NCBI Taxonomy" id="46514"/>
    <lineage>
        <taxon>Eukaryota</taxon>
        <taxon>Metazoa</taxon>
        <taxon>Echinodermata</taxon>
        <taxon>Eleutherozoa</taxon>
        <taxon>Asterozoa</taxon>
        <taxon>Asteroidea</taxon>
        <taxon>Valvatacea</taxon>
        <taxon>Valvatida</taxon>
        <taxon>Asterinidae</taxon>
        <taxon>Patiria</taxon>
    </lineage>
</organism>
<evidence type="ECO:0000256" key="6">
    <source>
        <dbReference type="ARBA" id="ARBA00023274"/>
    </source>
</evidence>
<dbReference type="Gene3D" id="3.30.1390.20">
    <property type="entry name" value="Ribosomal protein L30, ferredoxin-like fold domain"/>
    <property type="match status" value="1"/>
</dbReference>
<evidence type="ECO:0000256" key="7">
    <source>
        <dbReference type="ARBA" id="ARBA00035281"/>
    </source>
</evidence>
<dbReference type="Proteomes" id="UP000887568">
    <property type="component" value="Unplaced"/>
</dbReference>
<dbReference type="OMA" id="RCVTERC"/>
<keyword evidence="12" id="KW-1185">Reference proteome</keyword>
<dbReference type="GO" id="GO:0003735">
    <property type="term" value="F:structural constituent of ribosome"/>
    <property type="evidence" value="ECO:0007669"/>
    <property type="project" value="InterPro"/>
</dbReference>
<dbReference type="CDD" id="cd00355">
    <property type="entry name" value="Ribosomal_L30_like"/>
    <property type="match status" value="1"/>
</dbReference>
<dbReference type="Pfam" id="PF00327">
    <property type="entry name" value="Ribosomal_L30"/>
    <property type="match status" value="1"/>
</dbReference>